<dbReference type="PANTHER" id="PTHR47619">
    <property type="entry name" value="METALLO-HYDROLASE YYCJ-RELATED"/>
    <property type="match status" value="1"/>
</dbReference>
<evidence type="ECO:0000259" key="1">
    <source>
        <dbReference type="SMART" id="SM00849"/>
    </source>
</evidence>
<reference evidence="3" key="1">
    <citation type="submission" date="2023-07" db="EMBL/GenBank/DDBJ databases">
        <authorList>
            <person name="Colorado M.A."/>
            <person name="Villamil L.M."/>
            <person name="Melo J.F."/>
            <person name="Rodriguez J.A."/>
            <person name="Ruiz R.Y."/>
        </authorList>
    </citation>
    <scope>NUCLEOTIDE SEQUENCE [LARGE SCALE GENOMIC DNA]</scope>
    <source>
        <strain evidence="3">C33</strain>
    </source>
</reference>
<dbReference type="PANTHER" id="PTHR47619:SF1">
    <property type="entry name" value="EXODEOXYRIBONUCLEASE WALJ"/>
    <property type="match status" value="1"/>
</dbReference>
<gene>
    <name evidence="2" type="ORF">RFV38_09305</name>
</gene>
<dbReference type="Gene3D" id="3.60.15.10">
    <property type="entry name" value="Ribonuclease Z/Hydroxyacylglutathione hydrolase-like"/>
    <property type="match status" value="1"/>
</dbReference>
<name>A0ABU4WAW9_9FUSO</name>
<dbReference type="Pfam" id="PF12706">
    <property type="entry name" value="Lactamase_B_2"/>
    <property type="match status" value="1"/>
</dbReference>
<dbReference type="EMBL" id="JAVIKH010000012">
    <property type="protein sequence ID" value="MDX8336693.1"/>
    <property type="molecule type" value="Genomic_DNA"/>
</dbReference>
<accession>A0ABU4WAW9</accession>
<dbReference type="InterPro" id="IPR052533">
    <property type="entry name" value="WalJ/YycJ-like"/>
</dbReference>
<comment type="caution">
    <text evidence="2">The sequence shown here is derived from an EMBL/GenBank/DDBJ whole genome shotgun (WGS) entry which is preliminary data.</text>
</comment>
<sequence>MRLAVLGSGSKGNSIFLETDNINLLIDAGFSGKRIEEQLKKIKVEICNIDGILITHEHGDHIQGAGIISRKYDVPIYITKESYEAGILKLGKIKDENLRFIEDAFWLGDTMVYPFDVMHDAERTIGFRIEESSGSKVAIATDLGYIDNTVREAFREVDVVVIECNYDYHKLMECSYPWDLKARVKSRNGHLSNNDCARFIKEIHHEKLKKVYLAHMSKDSNDPKIAMDAVLDELLRSEIDIHLEIAHQDTCSEIIKF</sequence>
<dbReference type="RefSeq" id="WP_320314075.1">
    <property type="nucleotide sequence ID" value="NZ_JAVIKH010000012.1"/>
</dbReference>
<evidence type="ECO:0000313" key="3">
    <source>
        <dbReference type="Proteomes" id="UP001279681"/>
    </source>
</evidence>
<keyword evidence="3" id="KW-1185">Reference proteome</keyword>
<organism evidence="2 3">
    <name type="scientific">Candidatus Cetobacterium colombiensis</name>
    <dbReference type="NCBI Taxonomy" id="3073100"/>
    <lineage>
        <taxon>Bacteria</taxon>
        <taxon>Fusobacteriati</taxon>
        <taxon>Fusobacteriota</taxon>
        <taxon>Fusobacteriia</taxon>
        <taxon>Fusobacteriales</taxon>
        <taxon>Fusobacteriaceae</taxon>
        <taxon>Cetobacterium</taxon>
    </lineage>
</organism>
<dbReference type="SUPFAM" id="SSF56281">
    <property type="entry name" value="Metallo-hydrolase/oxidoreductase"/>
    <property type="match status" value="1"/>
</dbReference>
<dbReference type="InterPro" id="IPR036866">
    <property type="entry name" value="RibonucZ/Hydroxyglut_hydro"/>
</dbReference>
<feature type="domain" description="Metallo-beta-lactamase" evidence="1">
    <location>
        <begin position="11"/>
        <end position="215"/>
    </location>
</feature>
<dbReference type="Proteomes" id="UP001279681">
    <property type="component" value="Unassembled WGS sequence"/>
</dbReference>
<dbReference type="InterPro" id="IPR001279">
    <property type="entry name" value="Metallo-B-lactamas"/>
</dbReference>
<proteinExistence type="predicted"/>
<protein>
    <submittedName>
        <fullName evidence="2">MBL fold metallo-hydrolase</fullName>
    </submittedName>
</protein>
<evidence type="ECO:0000313" key="2">
    <source>
        <dbReference type="EMBL" id="MDX8336693.1"/>
    </source>
</evidence>
<dbReference type="SMART" id="SM00849">
    <property type="entry name" value="Lactamase_B"/>
    <property type="match status" value="1"/>
</dbReference>